<dbReference type="GO" id="GO:0008276">
    <property type="term" value="F:protein methyltransferase activity"/>
    <property type="evidence" value="ECO:0007669"/>
    <property type="project" value="InterPro"/>
</dbReference>
<dbReference type="GO" id="GO:0008757">
    <property type="term" value="F:S-adenosylmethionine-dependent methyltransferase activity"/>
    <property type="evidence" value="ECO:0007669"/>
    <property type="project" value="UniProtKB-ARBA"/>
</dbReference>
<gene>
    <name evidence="5" type="ORF">WJX81_005415</name>
</gene>
<comment type="caution">
    <text evidence="5">The sequence shown here is derived from an EMBL/GenBank/DDBJ whole genome shotgun (WGS) entry which is preliminary data.</text>
</comment>
<sequence>MSLATGDHLAKDGGPTAKELVKELDWLLDDAVEACCGPGAQRCVAWRDLQRCAAGRAASCTVALRLELQGLGQLWHQRLDQRAPLQYLCNLAHWRDVTLAVGPGVLIPRPETELLVDFAQEAQLQHPELREGAWADLGTGSGALAIGLASILPQGSRVLAVDCSPAARAWAQLNVRRLGLSPVVEVIEGHWYSPLHQWQGQLCGVLSNPPYINSKQLPSLQAEIKLHEPSLALDGGCEEGAVCLREVCEGATRMLRPGGFLAVETAGGSQADSLAAYVETLREQGDLAFKQVALHPVM</sequence>
<evidence type="ECO:0000256" key="3">
    <source>
        <dbReference type="ARBA" id="ARBA00022691"/>
    </source>
</evidence>
<evidence type="ECO:0000313" key="6">
    <source>
        <dbReference type="Proteomes" id="UP001445335"/>
    </source>
</evidence>
<dbReference type="InterPro" id="IPR052663">
    <property type="entry name" value="RF_glutamine_MTase_cyano"/>
</dbReference>
<name>A0AAW1SIX2_9CHLO</name>
<organism evidence="5 6">
    <name type="scientific">Elliptochloris bilobata</name>
    <dbReference type="NCBI Taxonomy" id="381761"/>
    <lineage>
        <taxon>Eukaryota</taxon>
        <taxon>Viridiplantae</taxon>
        <taxon>Chlorophyta</taxon>
        <taxon>core chlorophytes</taxon>
        <taxon>Trebouxiophyceae</taxon>
        <taxon>Trebouxiophyceae incertae sedis</taxon>
        <taxon>Elliptochloris clade</taxon>
        <taxon>Elliptochloris</taxon>
    </lineage>
</organism>
<dbReference type="GO" id="GO:0003676">
    <property type="term" value="F:nucleic acid binding"/>
    <property type="evidence" value="ECO:0007669"/>
    <property type="project" value="InterPro"/>
</dbReference>
<dbReference type="Pfam" id="PF05175">
    <property type="entry name" value="MTS"/>
    <property type="match status" value="1"/>
</dbReference>
<protein>
    <recommendedName>
        <fullName evidence="4">Methyltransferase small domain-containing protein</fullName>
    </recommendedName>
</protein>
<dbReference type="InterPro" id="IPR029063">
    <property type="entry name" value="SAM-dependent_MTases_sf"/>
</dbReference>
<keyword evidence="3" id="KW-0949">S-adenosyl-L-methionine</keyword>
<dbReference type="PROSITE" id="PS00092">
    <property type="entry name" value="N6_MTASE"/>
    <property type="match status" value="1"/>
</dbReference>
<dbReference type="PANTHER" id="PTHR47441:SF3">
    <property type="entry name" value="RELEASE FACTOR GLUTAMINE METHYLTRANSFERASE"/>
    <property type="match status" value="1"/>
</dbReference>
<keyword evidence="1" id="KW-0489">Methyltransferase</keyword>
<accession>A0AAW1SIX2</accession>
<dbReference type="SUPFAM" id="SSF53335">
    <property type="entry name" value="S-adenosyl-L-methionine-dependent methyltransferases"/>
    <property type="match status" value="1"/>
</dbReference>
<dbReference type="GO" id="GO:0032259">
    <property type="term" value="P:methylation"/>
    <property type="evidence" value="ECO:0007669"/>
    <property type="project" value="UniProtKB-KW"/>
</dbReference>
<dbReference type="EMBL" id="JALJOU010000002">
    <property type="protein sequence ID" value="KAK9845895.1"/>
    <property type="molecule type" value="Genomic_DNA"/>
</dbReference>
<evidence type="ECO:0000256" key="1">
    <source>
        <dbReference type="ARBA" id="ARBA00022603"/>
    </source>
</evidence>
<dbReference type="NCBIfam" id="TIGR00536">
    <property type="entry name" value="hemK_fam"/>
    <property type="match status" value="1"/>
</dbReference>
<evidence type="ECO:0000259" key="4">
    <source>
        <dbReference type="Pfam" id="PF05175"/>
    </source>
</evidence>
<reference evidence="5 6" key="1">
    <citation type="journal article" date="2024" name="Nat. Commun.">
        <title>Phylogenomics reveals the evolutionary origins of lichenization in chlorophyte algae.</title>
        <authorList>
            <person name="Puginier C."/>
            <person name="Libourel C."/>
            <person name="Otte J."/>
            <person name="Skaloud P."/>
            <person name="Haon M."/>
            <person name="Grisel S."/>
            <person name="Petersen M."/>
            <person name="Berrin J.G."/>
            <person name="Delaux P.M."/>
            <person name="Dal Grande F."/>
            <person name="Keller J."/>
        </authorList>
    </citation>
    <scope>NUCLEOTIDE SEQUENCE [LARGE SCALE GENOMIC DNA]</scope>
    <source>
        <strain evidence="5 6">SAG 245.80</strain>
    </source>
</reference>
<keyword evidence="6" id="KW-1185">Reference proteome</keyword>
<proteinExistence type="predicted"/>
<evidence type="ECO:0000313" key="5">
    <source>
        <dbReference type="EMBL" id="KAK9845895.1"/>
    </source>
</evidence>
<dbReference type="Gene3D" id="3.40.50.150">
    <property type="entry name" value="Vaccinia Virus protein VP39"/>
    <property type="match status" value="1"/>
</dbReference>
<keyword evidence="2" id="KW-0808">Transferase</keyword>
<dbReference type="PANTHER" id="PTHR47441">
    <property type="match status" value="1"/>
</dbReference>
<dbReference type="InterPro" id="IPR007848">
    <property type="entry name" value="Small_mtfrase_dom"/>
</dbReference>
<dbReference type="AlphaFoldDB" id="A0AAW1SIX2"/>
<dbReference type="Proteomes" id="UP001445335">
    <property type="component" value="Unassembled WGS sequence"/>
</dbReference>
<feature type="domain" description="Methyltransferase small" evidence="4">
    <location>
        <begin position="120"/>
        <end position="216"/>
    </location>
</feature>
<dbReference type="InterPro" id="IPR004556">
    <property type="entry name" value="HemK-like"/>
</dbReference>
<dbReference type="CDD" id="cd02440">
    <property type="entry name" value="AdoMet_MTases"/>
    <property type="match status" value="1"/>
</dbReference>
<evidence type="ECO:0000256" key="2">
    <source>
        <dbReference type="ARBA" id="ARBA00022679"/>
    </source>
</evidence>
<dbReference type="InterPro" id="IPR002052">
    <property type="entry name" value="DNA_methylase_N6_adenine_CS"/>
</dbReference>